<dbReference type="PANTHER" id="PTHR10736">
    <property type="entry name" value="BESTROPHIN"/>
    <property type="match status" value="1"/>
</dbReference>
<dbReference type="Proteomes" id="UP000005408">
    <property type="component" value="Unassembled WGS sequence"/>
</dbReference>
<keyword evidence="4 7" id="KW-0472">Membrane</keyword>
<dbReference type="PANTHER" id="PTHR10736:SF0">
    <property type="entry name" value="BESTROPHIN HOMOLOG"/>
    <property type="match status" value="1"/>
</dbReference>
<dbReference type="GO" id="GO:0016020">
    <property type="term" value="C:membrane"/>
    <property type="evidence" value="ECO:0007669"/>
    <property type="project" value="UniProtKB-SubCell"/>
</dbReference>
<comment type="similarity">
    <text evidence="5">Belongs to the anion channel-forming bestrophin (TC 1.A.46) family. Calcium-sensitive chloride channel subfamily.</text>
</comment>
<dbReference type="GO" id="GO:0005254">
    <property type="term" value="F:chloride channel activity"/>
    <property type="evidence" value="ECO:0007669"/>
    <property type="project" value="InterPro"/>
</dbReference>
<feature type="compositionally biased region" description="Basic and acidic residues" evidence="6">
    <location>
        <begin position="613"/>
        <end position="625"/>
    </location>
</feature>
<feature type="region of interest" description="Disordered" evidence="6">
    <location>
        <begin position="600"/>
        <end position="656"/>
    </location>
</feature>
<comment type="subcellular location">
    <subcellularLocation>
        <location evidence="1">Membrane</location>
    </subcellularLocation>
</comment>
<dbReference type="InterPro" id="IPR021134">
    <property type="entry name" value="Bestrophin-like"/>
</dbReference>
<evidence type="ECO:0000313" key="8">
    <source>
        <dbReference type="EnsemblMetazoa" id="G27825.1:cds"/>
    </source>
</evidence>
<dbReference type="EnsemblMetazoa" id="G27825.1">
    <property type="protein sequence ID" value="G27825.1:cds"/>
    <property type="gene ID" value="G27825"/>
</dbReference>
<keyword evidence="9" id="KW-1185">Reference proteome</keyword>
<keyword evidence="2 7" id="KW-0812">Transmembrane</keyword>
<proteinExistence type="inferred from homology"/>
<feature type="transmembrane region" description="Helical" evidence="7">
    <location>
        <begin position="333"/>
        <end position="351"/>
    </location>
</feature>
<evidence type="ECO:0000256" key="1">
    <source>
        <dbReference type="ARBA" id="ARBA00004370"/>
    </source>
</evidence>
<evidence type="ECO:0000256" key="7">
    <source>
        <dbReference type="SAM" id="Phobius"/>
    </source>
</evidence>
<protein>
    <recommendedName>
        <fullName evidence="10">Bestrophin homolog</fullName>
    </recommendedName>
</protein>
<dbReference type="AlphaFoldDB" id="A0A8W8LE29"/>
<feature type="transmembrane region" description="Helical" evidence="7">
    <location>
        <begin position="299"/>
        <end position="321"/>
    </location>
</feature>
<evidence type="ECO:0008006" key="10">
    <source>
        <dbReference type="Google" id="ProtNLM"/>
    </source>
</evidence>
<reference evidence="8" key="1">
    <citation type="submission" date="2022-08" db="UniProtKB">
        <authorList>
            <consortium name="EnsemblMetazoa"/>
        </authorList>
    </citation>
    <scope>IDENTIFICATION</scope>
    <source>
        <strain evidence="8">05x7-T-G4-1.051#20</strain>
    </source>
</reference>
<accession>A0A8W8LE29</accession>
<keyword evidence="3 7" id="KW-1133">Transmembrane helix</keyword>
<evidence type="ECO:0000256" key="3">
    <source>
        <dbReference type="ARBA" id="ARBA00022989"/>
    </source>
</evidence>
<name>A0A8W8LE29_MAGGI</name>
<sequence>MYASPVAISNTQEVNRNEQMPYDVHKRRMNNWSFKPLIQYQKDLGNKPQTSTFTFNHVTWYAGSMTITYQFRVANTTLGGFVKLLGMWKGSVYKLVYKEMIIFALLYAAISLVYRLGLNEQQRLIFESIVLHCNNFTSLIPVSFVLGFYVTMVVGRWWQQFINVPWPDRTLYLMCCYLQGKEEKPRIIRRTVARYMMFGLILICRSISVAVVKRFPTLDHIVEAGFITSEEALLYEKVDCKYNKFWVPLMWANAVLAHARKEDHIKTDWGLRMVIEAIADFRDRCSLCFVYDWITIPLVYTQVVTLAVHSFFLTCLIARQFLDPTKGYANYEYDMYVPIFTLLEFFFYMGWLKVAEQLINPFGEDDDDYDINWLLDRHWAVAVTLIDEMCGDFPPLIKDPTFDEGVTDLPYTNASLGSKKPMFLGSTYNLTSPTLQDQRIVHPDEMVDYNENRSVFNHTGNSFAGSMLSLITGRASYSQSNHGDQLSVPSERYTTQLNQHMDHLHYPGQTAGQTKTRNHSVIGTVKPKRKISFEVSADARRGSAWASDTRLDTINQDWEARSRANTTGNEPPDIPVEKNARKRKRSFPLSFLFRLADSRKNSSGSLGSAKTVKSRDGNEGEHDATPEYVPLRRATTTGPMIRTAGDRLDKRRKKSAPLSLFRSQYDNDIVENKSTDSLPSKLDSPATRHKATRLRRRMSLDSKLFTIEQVPDDIPLDEELTLIHHRNAQKIKESMSGKNISRAPNLSAIEEGGTITSITQILPEDDTPPTPDVIVEVPEEGVFSEGDEETSEEKEHTGRDEESRPLLDRPIPTIVIEEW</sequence>
<evidence type="ECO:0000256" key="2">
    <source>
        <dbReference type="ARBA" id="ARBA00022692"/>
    </source>
</evidence>
<feature type="transmembrane region" description="Helical" evidence="7">
    <location>
        <begin position="95"/>
        <end position="116"/>
    </location>
</feature>
<evidence type="ECO:0000256" key="4">
    <source>
        <dbReference type="ARBA" id="ARBA00023136"/>
    </source>
</evidence>
<feature type="transmembrane region" description="Helical" evidence="7">
    <location>
        <begin position="192"/>
        <end position="212"/>
    </location>
</feature>
<dbReference type="InterPro" id="IPR000615">
    <property type="entry name" value="Bestrophin"/>
</dbReference>
<evidence type="ECO:0000256" key="6">
    <source>
        <dbReference type="SAM" id="MobiDB-lite"/>
    </source>
</evidence>
<feature type="compositionally biased region" description="Basic and acidic residues" evidence="6">
    <location>
        <begin position="793"/>
        <end position="807"/>
    </location>
</feature>
<dbReference type="Pfam" id="PF01062">
    <property type="entry name" value="Bestrophin"/>
    <property type="match status" value="1"/>
</dbReference>
<feature type="region of interest" description="Disordered" evidence="6">
    <location>
        <begin position="779"/>
        <end position="812"/>
    </location>
</feature>
<evidence type="ECO:0000256" key="5">
    <source>
        <dbReference type="ARBA" id="ARBA00034769"/>
    </source>
</evidence>
<organism evidence="8 9">
    <name type="scientific">Magallana gigas</name>
    <name type="common">Pacific oyster</name>
    <name type="synonym">Crassostrea gigas</name>
    <dbReference type="NCBI Taxonomy" id="29159"/>
    <lineage>
        <taxon>Eukaryota</taxon>
        <taxon>Metazoa</taxon>
        <taxon>Spiralia</taxon>
        <taxon>Lophotrochozoa</taxon>
        <taxon>Mollusca</taxon>
        <taxon>Bivalvia</taxon>
        <taxon>Autobranchia</taxon>
        <taxon>Pteriomorphia</taxon>
        <taxon>Ostreida</taxon>
        <taxon>Ostreoidea</taxon>
        <taxon>Ostreidae</taxon>
        <taxon>Magallana</taxon>
    </lineage>
</organism>
<feature type="region of interest" description="Disordered" evidence="6">
    <location>
        <begin position="559"/>
        <end position="581"/>
    </location>
</feature>
<evidence type="ECO:0000313" key="9">
    <source>
        <dbReference type="Proteomes" id="UP000005408"/>
    </source>
</evidence>
<feature type="transmembrane region" description="Helical" evidence="7">
    <location>
        <begin position="136"/>
        <end position="158"/>
    </location>
</feature>